<proteinExistence type="predicted"/>
<protein>
    <submittedName>
        <fullName evidence="1">Uncharacterized protein</fullName>
    </submittedName>
</protein>
<dbReference type="OrthoDB" id="9785164at2"/>
<reference evidence="1 2" key="1">
    <citation type="submission" date="2018-01" db="EMBL/GenBank/DDBJ databases">
        <title>Bacillus asahii Genome sequencing and assembly.</title>
        <authorList>
            <person name="Jiang H."/>
            <person name="Feng Y."/>
            <person name="Zhao F."/>
            <person name="Lin X."/>
        </authorList>
    </citation>
    <scope>NUCLEOTIDE SEQUENCE [LARGE SCALE GENOMIC DNA]</scope>
    <source>
        <strain evidence="1 2">OM18</strain>
    </source>
</reference>
<dbReference type="SUPFAM" id="SSF46689">
    <property type="entry name" value="Homeodomain-like"/>
    <property type="match status" value="1"/>
</dbReference>
<accession>A0A3Q9RGB8</accession>
<sequence length="39" mass="4798">MQGTIYYHFRTKEQLLLDIVKHIHNESWEVLEKATIRKK</sequence>
<evidence type="ECO:0000313" key="2">
    <source>
        <dbReference type="Proteomes" id="UP000283095"/>
    </source>
</evidence>
<evidence type="ECO:0000313" key="1">
    <source>
        <dbReference type="EMBL" id="AZV40920.1"/>
    </source>
</evidence>
<dbReference type="Gene3D" id="1.10.10.60">
    <property type="entry name" value="Homeodomain-like"/>
    <property type="match status" value="1"/>
</dbReference>
<dbReference type="Proteomes" id="UP000283095">
    <property type="component" value="Chromosome"/>
</dbReference>
<name>A0A3Q9RGB8_9BACI</name>
<gene>
    <name evidence="1" type="ORF">BAOM_0213</name>
</gene>
<dbReference type="KEGG" id="pasa:BAOM_0213"/>
<dbReference type="InterPro" id="IPR009057">
    <property type="entry name" value="Homeodomain-like_sf"/>
</dbReference>
<dbReference type="AlphaFoldDB" id="A0A3Q9RGB8"/>
<dbReference type="EMBL" id="CP026095">
    <property type="protein sequence ID" value="AZV40920.1"/>
    <property type="molecule type" value="Genomic_DNA"/>
</dbReference>
<organism evidence="1 2">
    <name type="scientific">Peribacillus asahii</name>
    <dbReference type="NCBI Taxonomy" id="228899"/>
    <lineage>
        <taxon>Bacteria</taxon>
        <taxon>Bacillati</taxon>
        <taxon>Bacillota</taxon>
        <taxon>Bacilli</taxon>
        <taxon>Bacillales</taxon>
        <taxon>Bacillaceae</taxon>
        <taxon>Peribacillus</taxon>
    </lineage>
</organism>